<accession>A0ABN6CCM2</accession>
<organism evidence="2 3">
    <name type="scientific">Actinoplanes ianthinogenes</name>
    <dbReference type="NCBI Taxonomy" id="122358"/>
    <lineage>
        <taxon>Bacteria</taxon>
        <taxon>Bacillati</taxon>
        <taxon>Actinomycetota</taxon>
        <taxon>Actinomycetes</taxon>
        <taxon>Micromonosporales</taxon>
        <taxon>Micromonosporaceae</taxon>
        <taxon>Actinoplanes</taxon>
    </lineage>
</organism>
<feature type="domain" description="AbiEi antitoxin N-terminal" evidence="1">
    <location>
        <begin position="7"/>
        <end position="48"/>
    </location>
</feature>
<protein>
    <submittedName>
        <fullName evidence="2">Transcriptional regulator</fullName>
    </submittedName>
</protein>
<gene>
    <name evidence="2" type="ORF">Aiant_33230</name>
</gene>
<evidence type="ECO:0000313" key="2">
    <source>
        <dbReference type="EMBL" id="BCJ42666.1"/>
    </source>
</evidence>
<name>A0ABN6CCM2_9ACTN</name>
<evidence type="ECO:0000313" key="3">
    <source>
        <dbReference type="Proteomes" id="UP000676967"/>
    </source>
</evidence>
<dbReference type="Proteomes" id="UP000676967">
    <property type="component" value="Chromosome"/>
</dbReference>
<dbReference type="InterPro" id="IPR025159">
    <property type="entry name" value="AbiEi_N"/>
</dbReference>
<dbReference type="Pfam" id="PF13338">
    <property type="entry name" value="AbiEi_4"/>
    <property type="match status" value="1"/>
</dbReference>
<proteinExistence type="predicted"/>
<reference evidence="2 3" key="1">
    <citation type="submission" date="2020-08" db="EMBL/GenBank/DDBJ databases">
        <title>Whole genome shotgun sequence of Actinoplanes ianthinogenes NBRC 13996.</title>
        <authorList>
            <person name="Komaki H."/>
            <person name="Tamura T."/>
        </authorList>
    </citation>
    <scope>NUCLEOTIDE SEQUENCE [LARGE SCALE GENOMIC DNA]</scope>
    <source>
        <strain evidence="2 3">NBRC 13996</strain>
    </source>
</reference>
<evidence type="ECO:0000259" key="1">
    <source>
        <dbReference type="Pfam" id="PF13338"/>
    </source>
</evidence>
<sequence>MTGEDVLRRLPATFTYSEAREAGLSERRLYKLRDDGVVEVVGRGLFRRTDTSGLIDVDLLGIARRAPLATLCLTSALARHGLTDEIPSAIDVALPRGTYRPAVQAPVAWHLFDAGTFEIGRNTLPLDEQTSIGIYDVPRSIIDAARLRHREGSELVYGALRRWLSLPGSSPSELLAMARHFPLSERTLREAMEILL</sequence>
<keyword evidence="3" id="KW-1185">Reference proteome</keyword>
<dbReference type="EMBL" id="AP023356">
    <property type="protein sequence ID" value="BCJ42666.1"/>
    <property type="molecule type" value="Genomic_DNA"/>
</dbReference>